<dbReference type="Gene3D" id="3.40.1570.10">
    <property type="entry name" value="HemS/ChuS/ChuX like domains"/>
    <property type="match status" value="1"/>
</dbReference>
<dbReference type="InterPro" id="IPR010413">
    <property type="entry name" value="HutX-like"/>
</dbReference>
<proteinExistence type="predicted"/>
<accession>A0A418YEA6</accession>
<evidence type="ECO:0000313" key="2">
    <source>
        <dbReference type="Proteomes" id="UP000283255"/>
    </source>
</evidence>
<dbReference type="EMBL" id="QZCH01000013">
    <property type="protein sequence ID" value="RJG47494.1"/>
    <property type="molecule type" value="Genomic_DNA"/>
</dbReference>
<dbReference type="Pfam" id="PF06228">
    <property type="entry name" value="ChuX_HutX"/>
    <property type="match status" value="1"/>
</dbReference>
<comment type="caution">
    <text evidence="1">The sequence shown here is derived from an EMBL/GenBank/DDBJ whole genome shotgun (WGS) entry which is preliminary data.</text>
</comment>
<dbReference type="RefSeq" id="WP_119910874.1">
    <property type="nucleotide sequence ID" value="NZ_QZCH01000013.1"/>
</dbReference>
<reference evidence="1 2" key="1">
    <citation type="submission" date="2018-09" db="EMBL/GenBank/DDBJ databases">
        <authorList>
            <person name="Wang F."/>
        </authorList>
    </citation>
    <scope>NUCLEOTIDE SEQUENCE [LARGE SCALE GENOMIC DNA]</scope>
    <source>
        <strain evidence="1 2">PLHSC7-2</strain>
    </source>
</reference>
<dbReference type="NCBIfam" id="TIGR04108">
    <property type="entry name" value="HutX"/>
    <property type="match status" value="1"/>
</dbReference>
<sequence>MYQTISQQQAQQQVAACLQQEPGLHPAGIAEQLSITEGEAVFALPPEMVVAVAGEQAEAILSSLPEWGPVTTIVHSQGSIFEVKAPFPKGKMARGYYNLMGRTDQVHGHLLLDNVAHIALVSKPFKGSESHFIGFFTATGEGIFKIYLGRDEKRQLFPEQVAAFSQLKASFKE</sequence>
<reference evidence="1 2" key="2">
    <citation type="submission" date="2019-01" db="EMBL/GenBank/DDBJ databases">
        <title>Motilimonas pumilus sp. nov., isolated from the gut of sea cucumber (Apostichopus japonicus).</title>
        <authorList>
            <person name="Wang F.-Q."/>
            <person name="Ren L.-H."/>
            <person name="Lin Y.-W."/>
            <person name="Sun G.-H."/>
            <person name="Du Z.-J."/>
            <person name="Zhao J.-X."/>
            <person name="Liu X.-J."/>
            <person name="Liu L.-J."/>
        </authorList>
    </citation>
    <scope>NUCLEOTIDE SEQUENCE [LARGE SCALE GENOMIC DNA]</scope>
    <source>
        <strain evidence="1 2">PLHSC7-2</strain>
    </source>
</reference>
<dbReference type="PIRSF" id="PIRSF030840">
    <property type="entry name" value="DUF1008"/>
    <property type="match status" value="1"/>
</dbReference>
<dbReference type="Proteomes" id="UP000283255">
    <property type="component" value="Unassembled WGS sequence"/>
</dbReference>
<dbReference type="CDD" id="cd16829">
    <property type="entry name" value="ChuX_HutX-like"/>
    <property type="match status" value="1"/>
</dbReference>
<dbReference type="InterPro" id="IPR053733">
    <property type="entry name" value="Heme_Transport_Util_sf"/>
</dbReference>
<keyword evidence="2" id="KW-1185">Reference proteome</keyword>
<evidence type="ECO:0000313" key="1">
    <source>
        <dbReference type="EMBL" id="RJG47494.1"/>
    </source>
</evidence>
<protein>
    <submittedName>
        <fullName evidence="1">Heme utilization cystosolic carrier protein HutX</fullName>
    </submittedName>
</protein>
<dbReference type="OrthoDB" id="8781266at2"/>
<gene>
    <name evidence="1" type="primary">hutX</name>
    <name evidence="1" type="ORF">D1Z90_11330</name>
</gene>
<dbReference type="SUPFAM" id="SSF144064">
    <property type="entry name" value="Heme iron utilization protein-like"/>
    <property type="match status" value="1"/>
</dbReference>
<name>A0A418YEA6_9GAMM</name>
<dbReference type="AlphaFoldDB" id="A0A418YEA6"/>
<organism evidence="1 2">
    <name type="scientific">Motilimonas pumila</name>
    <dbReference type="NCBI Taxonomy" id="2303987"/>
    <lineage>
        <taxon>Bacteria</taxon>
        <taxon>Pseudomonadati</taxon>
        <taxon>Pseudomonadota</taxon>
        <taxon>Gammaproteobacteria</taxon>
        <taxon>Alteromonadales</taxon>
        <taxon>Alteromonadales genera incertae sedis</taxon>
        <taxon>Motilimonas</taxon>
    </lineage>
</organism>